<dbReference type="NCBIfam" id="TIGR00229">
    <property type="entry name" value="sensory_box"/>
    <property type="match status" value="1"/>
</dbReference>
<dbReference type="GO" id="GO:0006935">
    <property type="term" value="P:chemotaxis"/>
    <property type="evidence" value="ECO:0007669"/>
    <property type="project" value="UniProtKB-ARBA"/>
</dbReference>
<dbReference type="CDD" id="cd11386">
    <property type="entry name" value="MCP_signal"/>
    <property type="match status" value="1"/>
</dbReference>
<dbReference type="PANTHER" id="PTHR32089:SF112">
    <property type="entry name" value="LYSOZYME-LIKE PROTEIN-RELATED"/>
    <property type="match status" value="1"/>
</dbReference>
<accession>K2K8H9</accession>
<dbReference type="GO" id="GO:0007165">
    <property type="term" value="P:signal transduction"/>
    <property type="evidence" value="ECO:0007669"/>
    <property type="project" value="UniProtKB-KW"/>
</dbReference>
<reference evidence="8 9" key="1">
    <citation type="journal article" date="2012" name="J. Bacteriol.">
        <title>Genome Sequence of Idiomarina xiamenensis Type Strain 10-D-4.</title>
        <authorList>
            <person name="Lai Q."/>
            <person name="Wang L."/>
            <person name="Wang W."/>
            <person name="Shao Z."/>
        </authorList>
    </citation>
    <scope>NUCLEOTIDE SEQUENCE [LARGE SCALE GENOMIC DNA]</scope>
    <source>
        <strain evidence="8 9">10-D-4</strain>
    </source>
</reference>
<dbReference type="PROSITE" id="PS50111">
    <property type="entry name" value="CHEMOTAXIS_TRANSDUC_2"/>
    <property type="match status" value="1"/>
</dbReference>
<sequence length="440" mass="49242">MFNTSLKRELQQAQQQLTIYQQIFRSLETEMLHLSLDSGGHIVSANRLFEQETGLLENNISGSRLLALVPEVGRQTEHFKQLQAAISKAQHWAGAVELDNGQEGGCWIRIILQPIFNSHGACESFDIFASNLTRTITTSREYENLVTAINRSMAVIEFSMDGIVLKANDIFLRTMGYQQQQVLGKHHRMFCPDEWVKSGEYHQFWQRLNRGEFASERFRRIDSNGREVWLEATYNPIFDNYGQLYKVVKFATNVSDDVEREKQVNRAANIAYSSSQETDENAVQGAELMQQTATVMNALAEQMAQASDNIDALEQQSKTISNIIQAISGIADQTNLLALNAAIEAARAGEQGRGFAVVADEVRELAARTSRSTDEIVEVVTKNQTLTAQAVKTINTGKQTASDVAERVQQTSQVITEIREGARKVLDAVSAFASRLDEQR</sequence>
<dbReference type="InterPro" id="IPR004089">
    <property type="entry name" value="MCPsignal_dom"/>
</dbReference>
<dbReference type="eggNOG" id="COG0840">
    <property type="taxonomic scope" value="Bacteria"/>
</dbReference>
<dbReference type="STRING" id="740709.A10D4_08609"/>
<dbReference type="PROSITE" id="PS50112">
    <property type="entry name" value="PAS"/>
    <property type="match status" value="1"/>
</dbReference>
<dbReference type="RefSeq" id="WP_008488973.1">
    <property type="nucleotide sequence ID" value="NZ_AMRG01000010.1"/>
</dbReference>
<dbReference type="SMART" id="SM00091">
    <property type="entry name" value="PAS"/>
    <property type="match status" value="2"/>
</dbReference>
<dbReference type="SUPFAM" id="SSF58104">
    <property type="entry name" value="Methyl-accepting chemotaxis protein (MCP) signaling domain"/>
    <property type="match status" value="1"/>
</dbReference>
<comment type="subcellular location">
    <subcellularLocation>
        <location evidence="1">Membrane</location>
    </subcellularLocation>
</comment>
<dbReference type="EMBL" id="AMRG01000010">
    <property type="protein sequence ID" value="EKE82887.1"/>
    <property type="molecule type" value="Genomic_DNA"/>
</dbReference>
<feature type="domain" description="PAS" evidence="6">
    <location>
        <begin position="138"/>
        <end position="194"/>
    </location>
</feature>
<evidence type="ECO:0000313" key="8">
    <source>
        <dbReference type="EMBL" id="EKE82887.1"/>
    </source>
</evidence>
<dbReference type="Pfam" id="PF13426">
    <property type="entry name" value="PAS_9"/>
    <property type="match status" value="1"/>
</dbReference>
<dbReference type="OrthoDB" id="9765776at2"/>
<dbReference type="InterPro" id="IPR035965">
    <property type="entry name" value="PAS-like_dom_sf"/>
</dbReference>
<keyword evidence="4" id="KW-0175">Coiled coil</keyword>
<evidence type="ECO:0000256" key="4">
    <source>
        <dbReference type="SAM" id="Coils"/>
    </source>
</evidence>
<organism evidence="8 9">
    <name type="scientific">Idiomarina xiamenensis 10-D-4</name>
    <dbReference type="NCBI Taxonomy" id="740709"/>
    <lineage>
        <taxon>Bacteria</taxon>
        <taxon>Pseudomonadati</taxon>
        <taxon>Pseudomonadota</taxon>
        <taxon>Gammaproteobacteria</taxon>
        <taxon>Alteromonadales</taxon>
        <taxon>Idiomarinaceae</taxon>
        <taxon>Idiomarina</taxon>
    </lineage>
</organism>
<proteinExistence type="predicted"/>
<evidence type="ECO:0000259" key="7">
    <source>
        <dbReference type="PROSITE" id="PS50113"/>
    </source>
</evidence>
<evidence type="ECO:0000256" key="1">
    <source>
        <dbReference type="ARBA" id="ARBA00004370"/>
    </source>
</evidence>
<dbReference type="InterPro" id="IPR000014">
    <property type="entry name" value="PAS"/>
</dbReference>
<dbReference type="Pfam" id="PF08447">
    <property type="entry name" value="PAS_3"/>
    <property type="match status" value="1"/>
</dbReference>
<keyword evidence="9" id="KW-1185">Reference proteome</keyword>
<gene>
    <name evidence="8" type="ORF">A10D4_08609</name>
</gene>
<dbReference type="SMART" id="SM00283">
    <property type="entry name" value="MA"/>
    <property type="match status" value="1"/>
</dbReference>
<evidence type="ECO:0000256" key="3">
    <source>
        <dbReference type="PROSITE-ProRule" id="PRU00284"/>
    </source>
</evidence>
<dbReference type="Proteomes" id="UP000014115">
    <property type="component" value="Unassembled WGS sequence"/>
</dbReference>
<dbReference type="Gene3D" id="1.10.287.950">
    <property type="entry name" value="Methyl-accepting chemotaxis protein"/>
    <property type="match status" value="1"/>
</dbReference>
<feature type="domain" description="Methyl-accepting transducer" evidence="5">
    <location>
        <begin position="243"/>
        <end position="440"/>
    </location>
</feature>
<dbReference type="PROSITE" id="PS50113">
    <property type="entry name" value="PAC"/>
    <property type="match status" value="1"/>
</dbReference>
<dbReference type="PATRIC" id="fig|740709.3.peg.1741"/>
<dbReference type="PANTHER" id="PTHR32089">
    <property type="entry name" value="METHYL-ACCEPTING CHEMOTAXIS PROTEIN MCPB"/>
    <property type="match status" value="1"/>
</dbReference>
<evidence type="ECO:0000259" key="6">
    <source>
        <dbReference type="PROSITE" id="PS50112"/>
    </source>
</evidence>
<dbReference type="InterPro" id="IPR013655">
    <property type="entry name" value="PAS_fold_3"/>
</dbReference>
<dbReference type="CDD" id="cd00130">
    <property type="entry name" value="PAS"/>
    <property type="match status" value="2"/>
</dbReference>
<dbReference type="Gene3D" id="3.30.450.20">
    <property type="entry name" value="PAS domain"/>
    <property type="match status" value="2"/>
</dbReference>
<dbReference type="SUPFAM" id="SSF55785">
    <property type="entry name" value="PYP-like sensor domain (PAS domain)"/>
    <property type="match status" value="2"/>
</dbReference>
<feature type="domain" description="PAC" evidence="7">
    <location>
        <begin position="214"/>
        <end position="266"/>
    </location>
</feature>
<dbReference type="GO" id="GO:0016020">
    <property type="term" value="C:membrane"/>
    <property type="evidence" value="ECO:0007669"/>
    <property type="project" value="UniProtKB-SubCell"/>
</dbReference>
<protein>
    <submittedName>
        <fullName evidence="8">Methyl-accepting chemotaxis sensory transducer</fullName>
    </submittedName>
</protein>
<dbReference type="InterPro" id="IPR000700">
    <property type="entry name" value="PAS-assoc_C"/>
</dbReference>
<evidence type="ECO:0000256" key="2">
    <source>
        <dbReference type="ARBA" id="ARBA00023224"/>
    </source>
</evidence>
<keyword evidence="2 3" id="KW-0807">Transducer</keyword>
<feature type="coiled-coil region" evidence="4">
    <location>
        <begin position="296"/>
        <end position="323"/>
    </location>
</feature>
<comment type="caution">
    <text evidence="8">The sequence shown here is derived from an EMBL/GenBank/DDBJ whole genome shotgun (WGS) entry which is preliminary data.</text>
</comment>
<dbReference type="AlphaFoldDB" id="K2K8H9"/>
<feature type="coiled-coil region" evidence="4">
    <location>
        <begin position="3"/>
        <end position="30"/>
    </location>
</feature>
<dbReference type="Pfam" id="PF00015">
    <property type="entry name" value="MCPsignal"/>
    <property type="match status" value="1"/>
</dbReference>
<evidence type="ECO:0000313" key="9">
    <source>
        <dbReference type="Proteomes" id="UP000014115"/>
    </source>
</evidence>
<name>K2K8H9_9GAMM</name>
<evidence type="ECO:0000259" key="5">
    <source>
        <dbReference type="PROSITE" id="PS50111"/>
    </source>
</evidence>